<dbReference type="InterPro" id="IPR000194">
    <property type="entry name" value="ATPase_F1/V1/A1_a/bsu_nucl-bd"/>
</dbReference>
<dbReference type="SUPFAM" id="SSF52540">
    <property type="entry name" value="P-loop containing nucleoside triphosphate hydrolases"/>
    <property type="match status" value="1"/>
</dbReference>
<dbReference type="InterPro" id="IPR055190">
    <property type="entry name" value="ATP-synt_VA_C"/>
</dbReference>
<dbReference type="InterPro" id="IPR024034">
    <property type="entry name" value="ATPase_F1/V1_b/a_C"/>
</dbReference>
<evidence type="ECO:0000313" key="13">
    <source>
        <dbReference type="EMBL" id="KAA3478687.1"/>
    </source>
</evidence>
<dbReference type="GO" id="GO:0046961">
    <property type="term" value="F:proton-transporting ATPase activity, rotational mechanism"/>
    <property type="evidence" value="ECO:0007669"/>
    <property type="project" value="InterPro"/>
</dbReference>
<dbReference type="EC" id="7.1.2.2" evidence="2"/>
<dbReference type="Pfam" id="PF00006">
    <property type="entry name" value="ATP-synt_ab"/>
    <property type="match status" value="1"/>
</dbReference>
<evidence type="ECO:0000256" key="8">
    <source>
        <dbReference type="ARBA" id="ARBA00023065"/>
    </source>
</evidence>
<dbReference type="Gene3D" id="3.40.50.300">
    <property type="entry name" value="P-loop containing nucleotide triphosphate hydrolases"/>
    <property type="match status" value="1"/>
</dbReference>
<keyword evidence="4" id="KW-0547">Nucleotide-binding</keyword>
<feature type="domain" description="ATPsynthase alpha/beta subunit barrel-sandwich" evidence="11">
    <location>
        <begin position="2"/>
        <end position="47"/>
    </location>
</feature>
<dbReference type="OrthoDB" id="1508330at2759"/>
<feature type="domain" description="ATP synthase A/B type C-terminal" evidence="12">
    <location>
        <begin position="311"/>
        <end position="399"/>
    </location>
</feature>
<dbReference type="InterPro" id="IPR027417">
    <property type="entry name" value="P-loop_NTPase"/>
</dbReference>
<dbReference type="PROSITE" id="PS00152">
    <property type="entry name" value="ATPASE_ALPHA_BETA"/>
    <property type="match status" value="1"/>
</dbReference>
<dbReference type="PANTHER" id="PTHR43607:SF1">
    <property type="entry name" value="H(+)-TRANSPORTING TWO-SECTOR ATPASE"/>
    <property type="match status" value="1"/>
</dbReference>
<dbReference type="Proteomes" id="UP000325315">
    <property type="component" value="Unassembled WGS sequence"/>
</dbReference>
<accession>A0A5B6WBW1</accession>
<sequence length="468" mass="52506">MQHHVALPPDAMGKITYIAPPGQYSLKDTVLELEFQGVKKQFTMLQSLRFPCLYVTLRGLGSFECVQYFLVKLLSGDGSHINVGHPFSIELKTFFDNSIIDIHYVYFSGHVQYSNSDSVVYVGCGERGNEMAEVLMDFPQLTMTLPDGREESVMKRTTLVANTSNMPVAAREASIYTGITIAEYFRDMGYNVSMMADSTSRWAEALREISGRLAEMPADSGYPAYLAARLASFYERAGKVKCLGGPERTGSVTIVGAVSPPGGDFSDPVTSATLSIVQVFWGLDKKLAQRKHFPSVNWLISYSKYSGALESFYEKFDPDFISIRTKAREVLQREDDLNEIVQLVGKDALAETDKITLETAKLLREDYLAQNAFTPYDKFCPFYKSVWMMRNIIHFNALANQAVEKAAGMDGQKITYSLIKHRLGDLFYRLVSQKFEDPAEGEEALVAKFKKLNEDLTAGFRALEDETR</sequence>
<dbReference type="Pfam" id="PF22919">
    <property type="entry name" value="ATP-synt_VA_C"/>
    <property type="match status" value="1"/>
</dbReference>
<dbReference type="InterPro" id="IPR020003">
    <property type="entry name" value="ATPase_a/bsu_AS"/>
</dbReference>
<evidence type="ECO:0000313" key="14">
    <source>
        <dbReference type="Proteomes" id="UP000325315"/>
    </source>
</evidence>
<dbReference type="GO" id="GO:0046034">
    <property type="term" value="P:ATP metabolic process"/>
    <property type="evidence" value="ECO:0007669"/>
    <property type="project" value="InterPro"/>
</dbReference>
<reference evidence="14" key="1">
    <citation type="journal article" date="2019" name="Plant Biotechnol. J.">
        <title>Genome sequencing of the Australian wild diploid species Gossypium australe highlights disease resistance and delayed gland morphogenesis.</title>
        <authorList>
            <person name="Cai Y."/>
            <person name="Cai X."/>
            <person name="Wang Q."/>
            <person name="Wang P."/>
            <person name="Zhang Y."/>
            <person name="Cai C."/>
            <person name="Xu Y."/>
            <person name="Wang K."/>
            <person name="Zhou Z."/>
            <person name="Wang C."/>
            <person name="Geng S."/>
            <person name="Li B."/>
            <person name="Dong Q."/>
            <person name="Hou Y."/>
            <person name="Wang H."/>
            <person name="Ai P."/>
            <person name="Liu Z."/>
            <person name="Yi F."/>
            <person name="Sun M."/>
            <person name="An G."/>
            <person name="Cheng J."/>
            <person name="Zhang Y."/>
            <person name="Shi Q."/>
            <person name="Xie Y."/>
            <person name="Shi X."/>
            <person name="Chang Y."/>
            <person name="Huang F."/>
            <person name="Chen Y."/>
            <person name="Hong S."/>
            <person name="Mi L."/>
            <person name="Sun Q."/>
            <person name="Zhang L."/>
            <person name="Zhou B."/>
            <person name="Peng R."/>
            <person name="Zhang X."/>
            <person name="Liu F."/>
        </authorList>
    </citation>
    <scope>NUCLEOTIDE SEQUENCE [LARGE SCALE GENOMIC DNA]</scope>
    <source>
        <strain evidence="14">cv. PA1801</strain>
    </source>
</reference>
<keyword evidence="8" id="KW-0406">Ion transport</keyword>
<evidence type="ECO:0000256" key="4">
    <source>
        <dbReference type="ARBA" id="ARBA00022741"/>
    </source>
</evidence>
<dbReference type="CDD" id="cd18111">
    <property type="entry name" value="ATP-synt_V_A-type_alpha_C"/>
    <property type="match status" value="1"/>
</dbReference>
<keyword evidence="7" id="KW-1278">Translocase</keyword>
<name>A0A5B6WBW1_9ROSI</name>
<dbReference type="SUPFAM" id="SSF47917">
    <property type="entry name" value="C-terminal domain of alpha and beta subunits of F1 ATP synthase"/>
    <property type="match status" value="1"/>
</dbReference>
<dbReference type="InterPro" id="IPR022878">
    <property type="entry name" value="V-ATPase_asu"/>
</dbReference>
<dbReference type="Gene3D" id="1.10.1140.10">
    <property type="entry name" value="Bovine Mitochondrial F1-atpase, Atp Synthase Beta Chain, Chain D, domain 3"/>
    <property type="match status" value="1"/>
</dbReference>
<gene>
    <name evidence="13" type="ORF">EPI10_019285</name>
</gene>
<keyword evidence="6" id="KW-0067">ATP-binding</keyword>
<evidence type="ECO:0000256" key="9">
    <source>
        <dbReference type="ARBA" id="ARBA00048383"/>
    </source>
</evidence>
<evidence type="ECO:0000259" key="11">
    <source>
        <dbReference type="Pfam" id="PF16886"/>
    </source>
</evidence>
<dbReference type="AlphaFoldDB" id="A0A5B6WBW1"/>
<evidence type="ECO:0000259" key="10">
    <source>
        <dbReference type="Pfam" id="PF00006"/>
    </source>
</evidence>
<dbReference type="GO" id="GO:0005524">
    <property type="term" value="F:ATP binding"/>
    <property type="evidence" value="ECO:0007669"/>
    <property type="project" value="UniProtKB-KW"/>
</dbReference>
<evidence type="ECO:0000256" key="5">
    <source>
        <dbReference type="ARBA" id="ARBA00022781"/>
    </source>
</evidence>
<evidence type="ECO:0000256" key="2">
    <source>
        <dbReference type="ARBA" id="ARBA00012473"/>
    </source>
</evidence>
<evidence type="ECO:0000256" key="7">
    <source>
        <dbReference type="ARBA" id="ARBA00022967"/>
    </source>
</evidence>
<dbReference type="PANTHER" id="PTHR43607">
    <property type="entry name" value="V-TYPE PROTON ATPASE CATALYTIC SUBUNIT A"/>
    <property type="match status" value="1"/>
</dbReference>
<protein>
    <recommendedName>
        <fullName evidence="2">H(+)-transporting two-sector ATPase</fullName>
        <ecNumber evidence="2">7.1.2.2</ecNumber>
    </recommendedName>
</protein>
<comment type="similarity">
    <text evidence="1">Belongs to the ATPase alpha/beta chains family.</text>
</comment>
<dbReference type="GO" id="GO:0000325">
    <property type="term" value="C:plant-type vacuole"/>
    <property type="evidence" value="ECO:0007669"/>
    <property type="project" value="TreeGrafter"/>
</dbReference>
<feature type="domain" description="ATPase F1/V1/A1 complex alpha/beta subunit nucleotide-binding" evidence="10">
    <location>
        <begin position="114"/>
        <end position="303"/>
    </location>
</feature>
<evidence type="ECO:0000259" key="12">
    <source>
        <dbReference type="Pfam" id="PF22919"/>
    </source>
</evidence>
<keyword evidence="14" id="KW-1185">Reference proteome</keyword>
<dbReference type="Gene3D" id="2.40.50.100">
    <property type="match status" value="1"/>
</dbReference>
<keyword evidence="3" id="KW-0813">Transport</keyword>
<dbReference type="FunFam" id="1.10.1140.10:FF:000002">
    <property type="entry name" value="V-type proton ATPase catalytic subunit A"/>
    <property type="match status" value="1"/>
</dbReference>
<evidence type="ECO:0000256" key="6">
    <source>
        <dbReference type="ARBA" id="ARBA00022840"/>
    </source>
</evidence>
<dbReference type="Pfam" id="PF16886">
    <property type="entry name" value="ATP-synt_ab_Xtn"/>
    <property type="match status" value="1"/>
</dbReference>
<comment type="caution">
    <text evidence="13">The sequence shown here is derived from an EMBL/GenBank/DDBJ whole genome shotgun (WGS) entry which is preliminary data.</text>
</comment>
<comment type="catalytic activity">
    <reaction evidence="9">
        <text>ATP + H2O + 4 H(+)(in) = ADP + phosphate + 5 H(+)(out)</text>
        <dbReference type="Rhea" id="RHEA:57720"/>
        <dbReference type="ChEBI" id="CHEBI:15377"/>
        <dbReference type="ChEBI" id="CHEBI:15378"/>
        <dbReference type="ChEBI" id="CHEBI:30616"/>
        <dbReference type="ChEBI" id="CHEBI:43474"/>
        <dbReference type="ChEBI" id="CHEBI:456216"/>
        <dbReference type="EC" id="7.1.2.2"/>
    </reaction>
</comment>
<evidence type="ECO:0000256" key="3">
    <source>
        <dbReference type="ARBA" id="ARBA00022448"/>
    </source>
</evidence>
<proteinExistence type="inferred from homology"/>
<dbReference type="EMBL" id="SMMG02000003">
    <property type="protein sequence ID" value="KAA3478687.1"/>
    <property type="molecule type" value="Genomic_DNA"/>
</dbReference>
<dbReference type="CDD" id="cd01134">
    <property type="entry name" value="V_A-ATPase_A"/>
    <property type="match status" value="1"/>
</dbReference>
<dbReference type="InterPro" id="IPR031686">
    <property type="entry name" value="ATP-synth_a_Xtn"/>
</dbReference>
<keyword evidence="5" id="KW-0375">Hydrogen ion transport</keyword>
<evidence type="ECO:0000256" key="1">
    <source>
        <dbReference type="ARBA" id="ARBA00008936"/>
    </source>
</evidence>
<organism evidence="13 14">
    <name type="scientific">Gossypium australe</name>
    <dbReference type="NCBI Taxonomy" id="47621"/>
    <lineage>
        <taxon>Eukaryota</taxon>
        <taxon>Viridiplantae</taxon>
        <taxon>Streptophyta</taxon>
        <taxon>Embryophyta</taxon>
        <taxon>Tracheophyta</taxon>
        <taxon>Spermatophyta</taxon>
        <taxon>Magnoliopsida</taxon>
        <taxon>eudicotyledons</taxon>
        <taxon>Gunneridae</taxon>
        <taxon>Pentapetalae</taxon>
        <taxon>rosids</taxon>
        <taxon>malvids</taxon>
        <taxon>Malvales</taxon>
        <taxon>Malvaceae</taxon>
        <taxon>Malvoideae</taxon>
        <taxon>Gossypium</taxon>
    </lineage>
</organism>